<dbReference type="Pfam" id="PF03003">
    <property type="entry name" value="Pox_G9-A16"/>
    <property type="match status" value="1"/>
</dbReference>
<dbReference type="EMBL" id="PP711852">
    <property type="protein sequence ID" value="XBH23808.1"/>
    <property type="molecule type" value="Genomic_DNA"/>
</dbReference>
<protein>
    <submittedName>
        <fullName evidence="1">Poxvirus myristoylprotein</fullName>
    </submittedName>
</protein>
<reference evidence="1" key="1">
    <citation type="journal article" date="2024" name="Microbiome">
        <title>Substantial viral diversity in bats and rodents from East Africa: insights into evolution, recombination, and cocirculation.</title>
        <authorList>
            <person name="Wang D."/>
            <person name="Yang X."/>
            <person name="Ren Z."/>
            <person name="Hu B."/>
            <person name="Zhao H."/>
            <person name="Yang K."/>
            <person name="Shi P."/>
            <person name="Zhang Z."/>
            <person name="Feng Q."/>
            <person name="Nawenja C.V."/>
            <person name="Obanda V."/>
            <person name="Robert K."/>
            <person name="Nalikka B."/>
            <person name="Waruhiu C.N."/>
            <person name="Ochola G.O."/>
            <person name="Onyuok S.O."/>
            <person name="Ochieng H."/>
            <person name="Li B."/>
            <person name="Zhu Y."/>
            <person name="Si H."/>
            <person name="Yin J."/>
            <person name="Kristiansen K."/>
            <person name="Jin X."/>
            <person name="Xu X."/>
            <person name="Xiao M."/>
            <person name="Agwanda B."/>
            <person name="Ommeh S."/>
            <person name="Li J."/>
            <person name="Shi Z.L."/>
        </authorList>
    </citation>
    <scope>NUCLEOTIDE SEQUENCE</scope>
    <source>
        <strain evidence="1">1A/Uganda/UGR70/2019</strain>
    </source>
</reference>
<proteinExistence type="predicted"/>
<reference evidence="1" key="2">
    <citation type="submission" date="2024-02" db="EMBL/GenBank/DDBJ databases">
        <authorList>
            <person name="Hu B."/>
        </authorList>
    </citation>
    <scope>NUCLEOTIDE SEQUENCE</scope>
    <source>
        <strain evidence="1">1A/Uganda/UGR70/2019</strain>
    </source>
</reference>
<evidence type="ECO:0000313" key="1">
    <source>
        <dbReference type="EMBL" id="XBH23808.1"/>
    </source>
</evidence>
<dbReference type="InterPro" id="IPR004251">
    <property type="entry name" value="Pox_virus_G9/A16"/>
</dbReference>
<accession>A0AAU7E2F0</accession>
<sequence>MGSSVSLPERVPPAGMATREMVLSVSEMLHVFPNARLGDIVRIGPLNTNPAYFPRILEIIKTMLPEFEVVSTARGLFGAQRTAYSGDTHRCCTTSGLAYYWDDSSGEIFDAYALGRSLRTCAPGTQEKGSACDDVLFKWCSAPGAAMDICRQWLSAAFQRRPTTQAPDDDSLLGIIAGYSTLCAAAIETPMCEMWLGAMRAANTEAYDAVIDAVLAQQPQAFKDAHMRCSYPDQRTQELAARVAEPRECWDDHCVRGNVNFMLSENYHALARCHVYRCNVSIGNLIMDARSKLRVSCHDPLRFVALNKTRVVEENLRDSFRVDLRMLAALGVFIAWLLIAVL</sequence>
<name>A0AAU7E2F0_9POXV</name>
<organism evidence="1">
    <name type="scientific">Rousettus bat poxvirus</name>
    <dbReference type="NCBI Taxonomy" id="3141933"/>
    <lineage>
        <taxon>Viruses</taxon>
        <taxon>Varidnaviria</taxon>
        <taxon>Bamfordvirae</taxon>
        <taxon>Nucleocytoviricota</taxon>
        <taxon>Pokkesviricetes</taxon>
        <taxon>Chitovirales</taxon>
        <taxon>Poxviridae</taxon>
    </lineage>
</organism>